<sequence>MPASPDKPIVYLLAGLTGSGKTTLAKTLEASGVTRLSVDEEVFARHGRHGIDYPEHEYPARERPVVEYTRHRMVELIQTGYSVVLDYGLWRRDEREDYKRLVDHAGGRWRLLYFRVDRDELLRRLTERNHRGDANALAVTAHMLDDFIARFEPPHNEGEEIIQP</sequence>
<dbReference type="AlphaFoldDB" id="A0A919M999"/>
<accession>A0A919M999</accession>
<dbReference type="SUPFAM" id="SSF52540">
    <property type="entry name" value="P-loop containing nucleoside triphosphate hydrolases"/>
    <property type="match status" value="1"/>
</dbReference>
<dbReference type="RefSeq" id="WP_203744873.1">
    <property type="nucleotide sequence ID" value="NZ_BAAAUC010000004.1"/>
</dbReference>
<evidence type="ECO:0000313" key="1">
    <source>
        <dbReference type="EMBL" id="GID67309.1"/>
    </source>
</evidence>
<keyword evidence="2" id="KW-1185">Reference proteome</keyword>
<name>A0A919M999_9ACTN</name>
<reference evidence="1" key="1">
    <citation type="submission" date="2021-01" db="EMBL/GenBank/DDBJ databases">
        <title>Whole genome shotgun sequence of Actinoplanes cyaneus NBRC 14990.</title>
        <authorList>
            <person name="Komaki H."/>
            <person name="Tamura T."/>
        </authorList>
    </citation>
    <scope>NUCLEOTIDE SEQUENCE</scope>
    <source>
        <strain evidence="1">NBRC 14990</strain>
    </source>
</reference>
<proteinExistence type="predicted"/>
<dbReference type="EMBL" id="BOMH01000038">
    <property type="protein sequence ID" value="GID67309.1"/>
    <property type="molecule type" value="Genomic_DNA"/>
</dbReference>
<organism evidence="1 2">
    <name type="scientific">Actinoplanes cyaneus</name>
    <dbReference type="NCBI Taxonomy" id="52696"/>
    <lineage>
        <taxon>Bacteria</taxon>
        <taxon>Bacillati</taxon>
        <taxon>Actinomycetota</taxon>
        <taxon>Actinomycetes</taxon>
        <taxon>Micromonosporales</taxon>
        <taxon>Micromonosporaceae</taxon>
        <taxon>Actinoplanes</taxon>
    </lineage>
</organism>
<dbReference type="Pfam" id="PF13671">
    <property type="entry name" value="AAA_33"/>
    <property type="match status" value="1"/>
</dbReference>
<dbReference type="Gene3D" id="3.40.50.300">
    <property type="entry name" value="P-loop containing nucleotide triphosphate hydrolases"/>
    <property type="match status" value="1"/>
</dbReference>
<comment type="caution">
    <text evidence="1">The sequence shown here is derived from an EMBL/GenBank/DDBJ whole genome shotgun (WGS) entry which is preliminary data.</text>
</comment>
<dbReference type="Proteomes" id="UP000619479">
    <property type="component" value="Unassembled WGS sequence"/>
</dbReference>
<gene>
    <name evidence="1" type="ORF">Acy02nite_51900</name>
</gene>
<dbReference type="InterPro" id="IPR027417">
    <property type="entry name" value="P-loop_NTPase"/>
</dbReference>
<evidence type="ECO:0008006" key="3">
    <source>
        <dbReference type="Google" id="ProtNLM"/>
    </source>
</evidence>
<protein>
    <recommendedName>
        <fullName evidence="3">ATP/GTP-binding protein</fullName>
    </recommendedName>
</protein>
<evidence type="ECO:0000313" key="2">
    <source>
        <dbReference type="Proteomes" id="UP000619479"/>
    </source>
</evidence>